<organism evidence="2 3">
    <name type="scientific">Chitinophaga costaii</name>
    <dbReference type="NCBI Taxonomy" id="1335309"/>
    <lineage>
        <taxon>Bacteria</taxon>
        <taxon>Pseudomonadati</taxon>
        <taxon>Bacteroidota</taxon>
        <taxon>Chitinophagia</taxon>
        <taxon>Chitinophagales</taxon>
        <taxon>Chitinophagaceae</taxon>
        <taxon>Chitinophaga</taxon>
    </lineage>
</organism>
<dbReference type="Gene3D" id="2.40.50.100">
    <property type="match status" value="1"/>
</dbReference>
<dbReference type="SUPFAM" id="SSF111369">
    <property type="entry name" value="HlyD-like secretion proteins"/>
    <property type="match status" value="1"/>
</dbReference>
<evidence type="ECO:0000313" key="3">
    <source>
        <dbReference type="Proteomes" id="UP000242818"/>
    </source>
</evidence>
<dbReference type="Pfam" id="PF25917">
    <property type="entry name" value="BSH_RND"/>
    <property type="match status" value="1"/>
</dbReference>
<gene>
    <name evidence="2" type="ORF">GA0116948_12422</name>
</gene>
<feature type="domain" description="Multidrug resistance protein MdtA-like barrel-sandwich hybrid" evidence="1">
    <location>
        <begin position="61"/>
        <end position="144"/>
    </location>
</feature>
<dbReference type="Proteomes" id="UP000242818">
    <property type="component" value="Unassembled WGS sequence"/>
</dbReference>
<dbReference type="AlphaFoldDB" id="A0A1C4G718"/>
<dbReference type="PANTHER" id="PTHR30469:SF15">
    <property type="entry name" value="HLYD FAMILY OF SECRETION PROTEINS"/>
    <property type="match status" value="1"/>
</dbReference>
<dbReference type="RefSeq" id="WP_089715609.1">
    <property type="nucleotide sequence ID" value="NZ_FMAR01000024.1"/>
</dbReference>
<keyword evidence="3" id="KW-1185">Reference proteome</keyword>
<dbReference type="InterPro" id="IPR058625">
    <property type="entry name" value="MdtA-like_BSH"/>
</dbReference>
<sequence length="303" mass="32931">MKHTFLYFGLLMVLPACHDAVAIKEPEEVHTPVTVTNIRHEPMITYLELNATAAFLQQSVVKANTSGYLQTLHLRQGEAVKAGQLLFSIKTREASSIGNAVNLLDSTFKFSGVNPVRAGSSGYVSQLSHQSGDYVQEGEQVVVISNQQSFAFLLDVPFELRNVVPLHKAVTIILPDSTQLPGFVDAIMPSVDPAAQTQRLVLKVPGTAPLPENLVAKVRIEKTNHPHAATLPKEALLTNETQSDYWVMKLTNESTAVKVPVNKGLELNGRVEILSPAFSDSDRILISGNYALGDTAKVSVNLP</sequence>
<dbReference type="EMBL" id="FMAR01000024">
    <property type="protein sequence ID" value="SCC63625.1"/>
    <property type="molecule type" value="Genomic_DNA"/>
</dbReference>
<protein>
    <submittedName>
        <fullName evidence="2">HlyD family secretion protein</fullName>
    </submittedName>
</protein>
<dbReference type="Gene3D" id="2.40.420.20">
    <property type="match status" value="1"/>
</dbReference>
<dbReference type="GO" id="GO:1990281">
    <property type="term" value="C:efflux pump complex"/>
    <property type="evidence" value="ECO:0007669"/>
    <property type="project" value="TreeGrafter"/>
</dbReference>
<accession>A0A1C4G718</accession>
<reference evidence="2 3" key="1">
    <citation type="submission" date="2016-08" db="EMBL/GenBank/DDBJ databases">
        <authorList>
            <person name="Seilhamer J.J."/>
        </authorList>
    </citation>
    <scope>NUCLEOTIDE SEQUENCE [LARGE SCALE GENOMIC DNA]</scope>
    <source>
        <strain evidence="2 3">A37T2</strain>
    </source>
</reference>
<dbReference type="GO" id="GO:0015562">
    <property type="term" value="F:efflux transmembrane transporter activity"/>
    <property type="evidence" value="ECO:0007669"/>
    <property type="project" value="TreeGrafter"/>
</dbReference>
<evidence type="ECO:0000259" key="1">
    <source>
        <dbReference type="Pfam" id="PF25917"/>
    </source>
</evidence>
<proteinExistence type="predicted"/>
<dbReference type="PANTHER" id="PTHR30469">
    <property type="entry name" value="MULTIDRUG RESISTANCE PROTEIN MDTA"/>
    <property type="match status" value="1"/>
</dbReference>
<evidence type="ECO:0000313" key="2">
    <source>
        <dbReference type="EMBL" id="SCC63625.1"/>
    </source>
</evidence>
<dbReference type="STRING" id="1335309.GA0116948_12422"/>
<dbReference type="OrthoDB" id="1435302at2"/>
<name>A0A1C4G718_9BACT</name>